<dbReference type="AlphaFoldDB" id="A0AAV4RVM6"/>
<gene>
    <name evidence="1" type="primary">AVEN_216649_1</name>
    <name evidence="1" type="ORF">CEXT_413491</name>
</gene>
<dbReference type="PANTHER" id="PTHR47331:SF5">
    <property type="entry name" value="RIBONUCLEASE H"/>
    <property type="match status" value="1"/>
</dbReference>
<keyword evidence="2" id="KW-1185">Reference proteome</keyword>
<accession>A0AAV4RVM6</accession>
<reference evidence="1 2" key="1">
    <citation type="submission" date="2021-06" db="EMBL/GenBank/DDBJ databases">
        <title>Caerostris extrusa draft genome.</title>
        <authorList>
            <person name="Kono N."/>
            <person name="Arakawa K."/>
        </authorList>
    </citation>
    <scope>NUCLEOTIDE SEQUENCE [LARGE SCALE GENOMIC DNA]</scope>
</reference>
<name>A0AAV4RVM6_CAEEX</name>
<dbReference type="PANTHER" id="PTHR47331">
    <property type="entry name" value="PHD-TYPE DOMAIN-CONTAINING PROTEIN"/>
    <property type="match status" value="1"/>
</dbReference>
<dbReference type="Proteomes" id="UP001054945">
    <property type="component" value="Unassembled WGS sequence"/>
</dbReference>
<evidence type="ECO:0000313" key="2">
    <source>
        <dbReference type="Proteomes" id="UP001054945"/>
    </source>
</evidence>
<organism evidence="1 2">
    <name type="scientific">Caerostris extrusa</name>
    <name type="common">Bark spider</name>
    <name type="synonym">Caerostris bankana</name>
    <dbReference type="NCBI Taxonomy" id="172846"/>
    <lineage>
        <taxon>Eukaryota</taxon>
        <taxon>Metazoa</taxon>
        <taxon>Ecdysozoa</taxon>
        <taxon>Arthropoda</taxon>
        <taxon>Chelicerata</taxon>
        <taxon>Arachnida</taxon>
        <taxon>Araneae</taxon>
        <taxon>Araneomorphae</taxon>
        <taxon>Entelegynae</taxon>
        <taxon>Araneoidea</taxon>
        <taxon>Araneidae</taxon>
        <taxon>Caerostris</taxon>
    </lineage>
</organism>
<dbReference type="EMBL" id="BPLR01008604">
    <property type="protein sequence ID" value="GIY25918.1"/>
    <property type="molecule type" value="Genomic_DNA"/>
</dbReference>
<sequence>MRELLKLVLNNATKKKQDSLSGLYNKLSTQLRALSSLGVTTDQCGIILYPLVENVAGKLITGRREELETGLVALETKLGWTLIGKVPRYIDKMDANMNIVTMLSQADVPVSSLWDLELLGIQDPIEQNSREETEKLLCFTFIETVRQKEDGRHEVHMPWKVDREFLTDNYELCLKRLECATRKLEKIGFREKYHEVFRECVQNNAELEIFVESATNVMKEGMFDLRGWESSAISASSESIRSPVLGLICDKNLDTLEIDSESLEFDEREKITKRKILSLVSRVFDPIGFFCTCYDST</sequence>
<comment type="caution">
    <text evidence="1">The sequence shown here is derived from an EMBL/GenBank/DDBJ whole genome shotgun (WGS) entry which is preliminary data.</text>
</comment>
<protein>
    <submittedName>
        <fullName evidence="1">Uncharacterized protein</fullName>
    </submittedName>
</protein>
<proteinExistence type="predicted"/>
<evidence type="ECO:0000313" key="1">
    <source>
        <dbReference type="EMBL" id="GIY25918.1"/>
    </source>
</evidence>